<name>A0AAN8DDR5_CHAGU</name>
<feature type="compositionally biased region" description="Polar residues" evidence="1">
    <location>
        <begin position="221"/>
        <end position="235"/>
    </location>
</feature>
<dbReference type="EMBL" id="JAURVH010001523">
    <property type="protein sequence ID" value="KAK5920264.1"/>
    <property type="molecule type" value="Genomic_DNA"/>
</dbReference>
<evidence type="ECO:0000313" key="5">
    <source>
        <dbReference type="EMBL" id="KAK5936293.1"/>
    </source>
</evidence>
<dbReference type="EMBL" id="JAURVH010000041">
    <property type="protein sequence ID" value="KAK5936293.1"/>
    <property type="molecule type" value="Genomic_DNA"/>
</dbReference>
<organism evidence="3 6">
    <name type="scientific">Champsocephalus gunnari</name>
    <name type="common">Mackerel icefish</name>
    <dbReference type="NCBI Taxonomy" id="52237"/>
    <lineage>
        <taxon>Eukaryota</taxon>
        <taxon>Metazoa</taxon>
        <taxon>Chordata</taxon>
        <taxon>Craniata</taxon>
        <taxon>Vertebrata</taxon>
        <taxon>Euteleostomi</taxon>
        <taxon>Actinopterygii</taxon>
        <taxon>Neopterygii</taxon>
        <taxon>Teleostei</taxon>
        <taxon>Neoteleostei</taxon>
        <taxon>Acanthomorphata</taxon>
        <taxon>Eupercaria</taxon>
        <taxon>Perciformes</taxon>
        <taxon>Notothenioidei</taxon>
        <taxon>Channichthyidae</taxon>
        <taxon>Champsocephalus</taxon>
    </lineage>
</organism>
<reference evidence="3 6" key="1">
    <citation type="journal article" date="2023" name="Mol. Biol. Evol.">
        <title>Genomics of Secondarily Temperate Adaptation in the Only Non-Antarctic Icefish.</title>
        <authorList>
            <person name="Rivera-Colon A.G."/>
            <person name="Rayamajhi N."/>
            <person name="Minhas B.F."/>
            <person name="Madrigal G."/>
            <person name="Bilyk K.T."/>
            <person name="Yoon V."/>
            <person name="Hune M."/>
            <person name="Gregory S."/>
            <person name="Cheng C.H.C."/>
            <person name="Catchen J.M."/>
        </authorList>
    </citation>
    <scope>NUCLEOTIDE SEQUENCE [LARGE SCALE GENOMIC DNA]</scope>
    <source>
        <tissue evidence="3">White muscle</tissue>
    </source>
</reference>
<evidence type="ECO:0000313" key="2">
    <source>
        <dbReference type="EMBL" id="KAK5901448.1"/>
    </source>
</evidence>
<dbReference type="Proteomes" id="UP001331515">
    <property type="component" value="Unassembled WGS sequence"/>
</dbReference>
<accession>A0AAN8DDR5</accession>
<evidence type="ECO:0000313" key="6">
    <source>
        <dbReference type="Proteomes" id="UP001331515"/>
    </source>
</evidence>
<dbReference type="AlphaFoldDB" id="A0AAN8DDR5"/>
<sequence length="358" mass="40396">MYCASNGTVGKTCAWDSERSRTAVRHEPYSCQIIFRCTSTSKRMEHSVLDPSWDDDGIDIFELNDAQHSVAGSDSSALDVQERIDVTQQVFMQVFQDEVGKMRSLISSISQEWKKELQDLQEQVTQKIDVRFGERWSQVQEELAGREATLGQRFRDLGDSLSARLDLFHTLIPQGPPATQPEADQRQEEPCSQTPPPAGAVAPPPSPPSSPSPSSPASPQAVRTSPGSQTPSPMVQRTEAKSLEELDADLAEALRPHYSENITPLEKLSSLQRAFFLWKLDVMQIKDTKDLNQKATVIAIDGEEKGIWLPDWRPKETTCLQAYLAERIKSALRKRRRSDQLKCDLHTKFRRFFNPDQD</sequence>
<comment type="caution">
    <text evidence="3">The sequence shown here is derived from an EMBL/GenBank/DDBJ whole genome shotgun (WGS) entry which is preliminary data.</text>
</comment>
<dbReference type="EMBL" id="JAURVH010001532">
    <property type="protein sequence ID" value="KAK5901448.1"/>
    <property type="molecule type" value="Genomic_DNA"/>
</dbReference>
<protein>
    <submittedName>
        <fullName evidence="3">Uncharacterized protein</fullName>
    </submittedName>
</protein>
<dbReference type="EMBL" id="JAURVH010001514">
    <property type="protein sequence ID" value="KAK5934762.1"/>
    <property type="molecule type" value="Genomic_DNA"/>
</dbReference>
<keyword evidence="6" id="KW-1185">Reference proteome</keyword>
<feature type="compositionally biased region" description="Pro residues" evidence="1">
    <location>
        <begin position="193"/>
        <end position="216"/>
    </location>
</feature>
<evidence type="ECO:0000313" key="4">
    <source>
        <dbReference type="EMBL" id="KAK5934762.1"/>
    </source>
</evidence>
<evidence type="ECO:0000256" key="1">
    <source>
        <dbReference type="SAM" id="MobiDB-lite"/>
    </source>
</evidence>
<proteinExistence type="predicted"/>
<gene>
    <name evidence="4" type="ORF">CgunFtcFv8_015128</name>
    <name evidence="3" type="ORF">CgunFtcFv8_024091</name>
    <name evidence="2" type="ORF">CgunFtcFv8_026317</name>
    <name evidence="5" type="ORF">CgunFtcFv8_027864</name>
</gene>
<evidence type="ECO:0000313" key="3">
    <source>
        <dbReference type="EMBL" id="KAK5920264.1"/>
    </source>
</evidence>
<feature type="region of interest" description="Disordered" evidence="1">
    <location>
        <begin position="171"/>
        <end position="238"/>
    </location>
</feature>